<name>A0A7R8WF28_9CRUS</name>
<gene>
    <name evidence="2" type="ORF">CTOB1V02_LOCUS8337</name>
</gene>
<feature type="region of interest" description="Disordered" evidence="1">
    <location>
        <begin position="1"/>
        <end position="59"/>
    </location>
</feature>
<reference evidence="2" key="1">
    <citation type="submission" date="2020-11" db="EMBL/GenBank/DDBJ databases">
        <authorList>
            <person name="Tran Van P."/>
        </authorList>
    </citation>
    <scope>NUCLEOTIDE SEQUENCE</scope>
</reference>
<evidence type="ECO:0000313" key="2">
    <source>
        <dbReference type="EMBL" id="CAD7230479.1"/>
    </source>
</evidence>
<protein>
    <submittedName>
        <fullName evidence="2">Uncharacterized protein</fullName>
    </submittedName>
</protein>
<accession>A0A7R8WF28</accession>
<sequence length="126" mass="13536">MPDDDQNRKTRSGSLSSGSTATAKDTPRGGGTKDTLPSEEESKSNGFTGPFPPSRDPVVISPPRLVLGQVETATILQRTAAAFDLRLGCRRRCARESEIISLLLGEFSPRPSFYGDDSESACQGFQ</sequence>
<evidence type="ECO:0000256" key="1">
    <source>
        <dbReference type="SAM" id="MobiDB-lite"/>
    </source>
</evidence>
<feature type="compositionally biased region" description="Low complexity" evidence="1">
    <location>
        <begin position="12"/>
        <end position="23"/>
    </location>
</feature>
<organism evidence="2">
    <name type="scientific">Cyprideis torosa</name>
    <dbReference type="NCBI Taxonomy" id="163714"/>
    <lineage>
        <taxon>Eukaryota</taxon>
        <taxon>Metazoa</taxon>
        <taxon>Ecdysozoa</taxon>
        <taxon>Arthropoda</taxon>
        <taxon>Crustacea</taxon>
        <taxon>Oligostraca</taxon>
        <taxon>Ostracoda</taxon>
        <taxon>Podocopa</taxon>
        <taxon>Podocopida</taxon>
        <taxon>Cytherocopina</taxon>
        <taxon>Cytheroidea</taxon>
        <taxon>Cytherideidae</taxon>
        <taxon>Cyprideis</taxon>
    </lineage>
</organism>
<dbReference type="EMBL" id="OB662715">
    <property type="protein sequence ID" value="CAD7230479.1"/>
    <property type="molecule type" value="Genomic_DNA"/>
</dbReference>
<dbReference type="AlphaFoldDB" id="A0A7R8WF28"/>
<proteinExistence type="predicted"/>